<sequence length="273" mass="31508">MLPANQITFQPIDTCLNCGMQFDNEDHFCRGCGAKKIEERFTVRRVMHEAGERIFNLDNRFLRTFKDLFLKPEAVIGGFLAGLRKRYLDAFSYFTIAITISGFQVFVLKRFYPDIIKEMSSLDGQNNALTEMIQNSTMEYQPVVMFSTIPILAFMGWLTFLTLKKHNYTEHLIIQMYSYSHLSILGSILGIVFLITGMNYLLFGLLTIPLYIIYNVYIFKRLYTLSVKGILLRTLFFLAILLFWYVALVLIVLAVLFITDPNVFVELANQNAG</sequence>
<feature type="transmembrane region" description="Helical" evidence="1">
    <location>
        <begin position="201"/>
        <end position="219"/>
    </location>
</feature>
<feature type="transmembrane region" description="Helical" evidence="1">
    <location>
        <begin position="143"/>
        <end position="164"/>
    </location>
</feature>
<dbReference type="Proteomes" id="UP001197770">
    <property type="component" value="Unassembled WGS sequence"/>
</dbReference>
<dbReference type="EMBL" id="JAJGMW010000002">
    <property type="protein sequence ID" value="MCC4211576.1"/>
    <property type="molecule type" value="Genomic_DNA"/>
</dbReference>
<feature type="transmembrane region" description="Helical" evidence="1">
    <location>
        <begin position="176"/>
        <end position="195"/>
    </location>
</feature>
<protein>
    <submittedName>
        <fullName evidence="2">DUF3667 domain-containing protein</fullName>
    </submittedName>
</protein>
<keyword evidence="3" id="KW-1185">Reference proteome</keyword>
<gene>
    <name evidence="2" type="ORF">LLW17_02495</name>
</gene>
<feature type="transmembrane region" description="Helical" evidence="1">
    <location>
        <begin position="90"/>
        <end position="112"/>
    </location>
</feature>
<proteinExistence type="predicted"/>
<dbReference type="Pfam" id="PF12412">
    <property type="entry name" value="DUF3667"/>
    <property type="match status" value="1"/>
</dbReference>
<keyword evidence="1" id="KW-0812">Transmembrane</keyword>
<name>A0ABS8GR01_9FLAO</name>
<keyword evidence="1" id="KW-0472">Membrane</keyword>
<organism evidence="2 3">
    <name type="scientific">Leeuwenhoekiella parthenopeia</name>
    <dbReference type="NCBI Taxonomy" id="2890320"/>
    <lineage>
        <taxon>Bacteria</taxon>
        <taxon>Pseudomonadati</taxon>
        <taxon>Bacteroidota</taxon>
        <taxon>Flavobacteriia</taxon>
        <taxon>Flavobacteriales</taxon>
        <taxon>Flavobacteriaceae</taxon>
        <taxon>Leeuwenhoekiella</taxon>
    </lineage>
</organism>
<accession>A0ABS8GR01</accession>
<evidence type="ECO:0000256" key="1">
    <source>
        <dbReference type="SAM" id="Phobius"/>
    </source>
</evidence>
<keyword evidence="1" id="KW-1133">Transmembrane helix</keyword>
<evidence type="ECO:0000313" key="2">
    <source>
        <dbReference type="EMBL" id="MCC4211576.1"/>
    </source>
</evidence>
<dbReference type="InterPro" id="IPR022134">
    <property type="entry name" value="DUF3667"/>
</dbReference>
<reference evidence="2 3" key="1">
    <citation type="submission" date="2021-11" db="EMBL/GenBank/DDBJ databases">
        <title>Seasonal and diel survey of microbial diversity of the Tyrrhenian coast.</title>
        <authorList>
            <person name="Gattoni G."/>
            <person name="Corral P."/>
        </authorList>
    </citation>
    <scope>NUCLEOTIDE SEQUENCE [LARGE SCALE GENOMIC DNA]</scope>
    <source>
        <strain evidence="2 3">Mr9</strain>
    </source>
</reference>
<evidence type="ECO:0000313" key="3">
    <source>
        <dbReference type="Proteomes" id="UP001197770"/>
    </source>
</evidence>
<comment type="caution">
    <text evidence="2">The sequence shown here is derived from an EMBL/GenBank/DDBJ whole genome shotgun (WGS) entry which is preliminary data.</text>
</comment>
<feature type="transmembrane region" description="Helical" evidence="1">
    <location>
        <begin position="231"/>
        <end position="258"/>
    </location>
</feature>
<dbReference type="RefSeq" id="WP_228228688.1">
    <property type="nucleotide sequence ID" value="NZ_JAJGMW010000002.1"/>
</dbReference>